<dbReference type="EMBL" id="BAAAHB010000004">
    <property type="protein sequence ID" value="GAA0447870.1"/>
    <property type="molecule type" value="Genomic_DNA"/>
</dbReference>
<comment type="caution">
    <text evidence="14">The sequence shown here is derived from an EMBL/GenBank/DDBJ whole genome shotgun (WGS) entry which is preliminary data.</text>
</comment>
<evidence type="ECO:0000313" key="14">
    <source>
        <dbReference type="EMBL" id="GAA0447870.1"/>
    </source>
</evidence>
<name>A0ABN0ZHH9_9ACTN</name>
<dbReference type="InterPro" id="IPR010316">
    <property type="entry name" value="AlkA_N"/>
</dbReference>
<dbReference type="SUPFAM" id="SSF46689">
    <property type="entry name" value="Homeodomain-like"/>
    <property type="match status" value="1"/>
</dbReference>
<dbReference type="Gene3D" id="1.10.10.60">
    <property type="entry name" value="Homeodomain-like"/>
    <property type="match status" value="1"/>
</dbReference>
<dbReference type="Pfam" id="PF02805">
    <property type="entry name" value="Ada_Zn_binding"/>
    <property type="match status" value="1"/>
</dbReference>
<dbReference type="SMART" id="SM00342">
    <property type="entry name" value="HTH_ARAC"/>
    <property type="match status" value="1"/>
</dbReference>
<dbReference type="InterPro" id="IPR011257">
    <property type="entry name" value="DNA_glycosylase"/>
</dbReference>
<accession>A0ABN0ZHH9</accession>
<keyword evidence="9" id="KW-0010">Activator</keyword>
<keyword evidence="6" id="KW-0862">Zinc</keyword>
<dbReference type="RefSeq" id="WP_344085660.1">
    <property type="nucleotide sequence ID" value="NZ_BAAAHB010000004.1"/>
</dbReference>
<keyword evidence="15" id="KW-1185">Reference proteome</keyword>
<keyword evidence="4" id="KW-0479">Metal-binding</keyword>
<evidence type="ECO:0000256" key="5">
    <source>
        <dbReference type="ARBA" id="ARBA00022763"/>
    </source>
</evidence>
<keyword evidence="11" id="KW-0234">DNA repair</keyword>
<protein>
    <submittedName>
        <fullName evidence="14">AlkA N-terminal domain-containing protein</fullName>
    </submittedName>
</protein>
<feature type="region of interest" description="Disordered" evidence="12">
    <location>
        <begin position="182"/>
        <end position="202"/>
    </location>
</feature>
<dbReference type="PROSITE" id="PS01124">
    <property type="entry name" value="HTH_ARAC_FAMILY_2"/>
    <property type="match status" value="1"/>
</dbReference>
<evidence type="ECO:0000256" key="12">
    <source>
        <dbReference type="SAM" id="MobiDB-lite"/>
    </source>
</evidence>
<dbReference type="SUPFAM" id="SSF55945">
    <property type="entry name" value="TATA-box binding protein-like"/>
    <property type="match status" value="1"/>
</dbReference>
<evidence type="ECO:0000256" key="10">
    <source>
        <dbReference type="ARBA" id="ARBA00023163"/>
    </source>
</evidence>
<dbReference type="InterPro" id="IPR018062">
    <property type="entry name" value="HTH_AraC-typ_CS"/>
</dbReference>
<dbReference type="Pfam" id="PF06029">
    <property type="entry name" value="AlkA_N"/>
    <property type="match status" value="1"/>
</dbReference>
<keyword evidence="2" id="KW-0489">Methyltransferase</keyword>
<dbReference type="SUPFAM" id="SSF57884">
    <property type="entry name" value="Ada DNA repair protein, N-terminal domain (N-Ada 10)"/>
    <property type="match status" value="1"/>
</dbReference>
<keyword evidence="5" id="KW-0227">DNA damage</keyword>
<dbReference type="Gene3D" id="1.10.1670.10">
    <property type="entry name" value="Helix-hairpin-Helix base-excision DNA repair enzymes (C-terminal)"/>
    <property type="match status" value="1"/>
</dbReference>
<comment type="cofactor">
    <cofactor evidence="1">
        <name>Zn(2+)</name>
        <dbReference type="ChEBI" id="CHEBI:29105"/>
    </cofactor>
</comment>
<dbReference type="PANTHER" id="PTHR43003">
    <property type="entry name" value="DNA-3-METHYLADENINE GLYCOSYLASE"/>
    <property type="match status" value="1"/>
</dbReference>
<dbReference type="InterPro" id="IPR035451">
    <property type="entry name" value="Ada-like_dom_sf"/>
</dbReference>
<dbReference type="PROSITE" id="PS00041">
    <property type="entry name" value="HTH_ARAC_FAMILY_1"/>
    <property type="match status" value="1"/>
</dbReference>
<feature type="domain" description="HTH araC/xylS-type" evidence="13">
    <location>
        <begin position="86"/>
        <end position="184"/>
    </location>
</feature>
<keyword evidence="7" id="KW-0805">Transcription regulation</keyword>
<dbReference type="Gene3D" id="3.40.10.10">
    <property type="entry name" value="DNA Methylphosphotriester Repair Domain"/>
    <property type="match status" value="1"/>
</dbReference>
<dbReference type="Proteomes" id="UP001499895">
    <property type="component" value="Unassembled WGS sequence"/>
</dbReference>
<evidence type="ECO:0000256" key="7">
    <source>
        <dbReference type="ARBA" id="ARBA00023015"/>
    </source>
</evidence>
<keyword evidence="8" id="KW-0238">DNA-binding</keyword>
<dbReference type="SUPFAM" id="SSF48150">
    <property type="entry name" value="DNA-glycosylase"/>
    <property type="match status" value="1"/>
</dbReference>
<dbReference type="InterPro" id="IPR023170">
    <property type="entry name" value="HhH_base_excis_C"/>
</dbReference>
<dbReference type="Pfam" id="PF12833">
    <property type="entry name" value="HTH_18"/>
    <property type="match status" value="1"/>
</dbReference>
<dbReference type="InterPro" id="IPR009057">
    <property type="entry name" value="Homeodomain-like_sf"/>
</dbReference>
<dbReference type="PANTHER" id="PTHR43003:SF13">
    <property type="entry name" value="DNA-3-METHYLADENINE GLYCOSYLASE 2"/>
    <property type="match status" value="1"/>
</dbReference>
<dbReference type="InterPro" id="IPR051912">
    <property type="entry name" value="Alkylbase_DNA_Glycosylase/TA"/>
</dbReference>
<dbReference type="InterPro" id="IPR004026">
    <property type="entry name" value="Ada_DNA_repair_Zn-bd"/>
</dbReference>
<evidence type="ECO:0000259" key="13">
    <source>
        <dbReference type="PROSITE" id="PS01124"/>
    </source>
</evidence>
<reference evidence="14 15" key="1">
    <citation type="journal article" date="2019" name="Int. J. Syst. Evol. Microbiol.">
        <title>The Global Catalogue of Microorganisms (GCM) 10K type strain sequencing project: providing services to taxonomists for standard genome sequencing and annotation.</title>
        <authorList>
            <consortium name="The Broad Institute Genomics Platform"/>
            <consortium name="The Broad Institute Genome Sequencing Center for Infectious Disease"/>
            <person name="Wu L."/>
            <person name="Ma J."/>
        </authorList>
    </citation>
    <scope>NUCLEOTIDE SEQUENCE [LARGE SCALE GENOMIC DNA]</scope>
    <source>
        <strain evidence="14 15">JCM 10649</strain>
    </source>
</reference>
<dbReference type="InterPro" id="IPR037046">
    <property type="entry name" value="AlkA_N_sf"/>
</dbReference>
<evidence type="ECO:0000256" key="1">
    <source>
        <dbReference type="ARBA" id="ARBA00001947"/>
    </source>
</evidence>
<evidence type="ECO:0000256" key="2">
    <source>
        <dbReference type="ARBA" id="ARBA00022603"/>
    </source>
</evidence>
<feature type="region of interest" description="Disordered" evidence="12">
    <location>
        <begin position="399"/>
        <end position="429"/>
    </location>
</feature>
<dbReference type="Gene3D" id="1.10.340.30">
    <property type="entry name" value="Hypothetical protein, domain 2"/>
    <property type="match status" value="1"/>
</dbReference>
<evidence type="ECO:0000256" key="11">
    <source>
        <dbReference type="ARBA" id="ARBA00023204"/>
    </source>
</evidence>
<gene>
    <name evidence="14" type="ORF">GCM10009544_08340</name>
</gene>
<evidence type="ECO:0000256" key="9">
    <source>
        <dbReference type="ARBA" id="ARBA00023159"/>
    </source>
</evidence>
<organism evidence="14 15">
    <name type="scientific">Streptomyces stramineus</name>
    <dbReference type="NCBI Taxonomy" id="173861"/>
    <lineage>
        <taxon>Bacteria</taxon>
        <taxon>Bacillati</taxon>
        <taxon>Actinomycetota</taxon>
        <taxon>Actinomycetes</taxon>
        <taxon>Kitasatosporales</taxon>
        <taxon>Streptomycetaceae</taxon>
        <taxon>Streptomyces</taxon>
    </lineage>
</organism>
<dbReference type="SMART" id="SM01009">
    <property type="entry name" value="AlkA_N"/>
    <property type="match status" value="1"/>
</dbReference>
<dbReference type="InterPro" id="IPR018060">
    <property type="entry name" value="HTH_AraC"/>
</dbReference>
<evidence type="ECO:0000256" key="4">
    <source>
        <dbReference type="ARBA" id="ARBA00022723"/>
    </source>
</evidence>
<dbReference type="Gene3D" id="3.30.310.20">
    <property type="entry name" value="DNA-3-methyladenine glycosylase AlkA, N-terminal domain"/>
    <property type="match status" value="1"/>
</dbReference>
<evidence type="ECO:0000256" key="6">
    <source>
        <dbReference type="ARBA" id="ARBA00022833"/>
    </source>
</evidence>
<keyword evidence="3" id="KW-0808">Transferase</keyword>
<evidence type="ECO:0000256" key="3">
    <source>
        <dbReference type="ARBA" id="ARBA00022679"/>
    </source>
</evidence>
<sequence>MLDFETSYRAMASRDSRFDGTFYVAVTTTGVYCRPVCGSRTPKRENVRFFRIAAAAGAAGFRACRRCRPEVHPSAPEWNVRGDLVARALRLIARGAVDEIGVAGVAAQLAVSERHLHRQLVAEVGVGPLALALNRRNQVARLLIESSALPLLDVAFAAGYSSIRQFNDGFRAAFGCSPRELRRAGRTRPGGQGGAPPDGPGAQAGPLVLRLRYRPPLAAGALLSWFRDRALPGVEEVGDRRLRRALRLPRGSGRAELDLTGCRADRDAGHQQVTVRLWLSDLRDVTAAVRRCRDLLDLDSDPAAVAGTLGADPLLGPLVRATPGLRVPGSADGFELAVRLLTEQYLPPARAGQLCGWLVARYGDPLTAPDGGPAPLFPSPAALAQADLTGALAETAARAATGQAAAGPHADTATARPAAEPGAPGPGTSAACAGVRTLAGAVAGEKLSLERDEDREAAVAALCGLPGVEPWTVQRIAMHVLGDPDAFDAGEPAVRAALQALPVAPGSPPRDPDGHAHRWRPWRSYAVMHLCSAVPPPTGRQPG</sequence>
<proteinExistence type="predicted"/>
<keyword evidence="10" id="KW-0804">Transcription</keyword>
<evidence type="ECO:0000256" key="8">
    <source>
        <dbReference type="ARBA" id="ARBA00023125"/>
    </source>
</evidence>
<evidence type="ECO:0000313" key="15">
    <source>
        <dbReference type="Proteomes" id="UP001499895"/>
    </source>
</evidence>